<evidence type="ECO:0000313" key="3">
    <source>
        <dbReference type="EMBL" id="SVB67398.1"/>
    </source>
</evidence>
<dbReference type="Pfam" id="PF13472">
    <property type="entry name" value="Lipase_GDSL_2"/>
    <property type="match status" value="1"/>
</dbReference>
<evidence type="ECO:0000256" key="1">
    <source>
        <dbReference type="ARBA" id="ARBA00038184"/>
    </source>
</evidence>
<reference evidence="3" key="1">
    <citation type="submission" date="2018-05" db="EMBL/GenBank/DDBJ databases">
        <authorList>
            <person name="Lanie J.A."/>
            <person name="Ng W.-L."/>
            <person name="Kazmierczak K.M."/>
            <person name="Andrzejewski T.M."/>
            <person name="Davidsen T.M."/>
            <person name="Wayne K.J."/>
            <person name="Tettelin H."/>
            <person name="Glass J.I."/>
            <person name="Rusch D."/>
            <person name="Podicherti R."/>
            <person name="Tsui H.-C.T."/>
            <person name="Winkler M.E."/>
        </authorList>
    </citation>
    <scope>NUCLEOTIDE SEQUENCE</scope>
</reference>
<dbReference type="AlphaFoldDB" id="A0A382FWJ1"/>
<proteinExistence type="inferred from homology"/>
<dbReference type="SUPFAM" id="SSF52266">
    <property type="entry name" value="SGNH hydrolase"/>
    <property type="match status" value="1"/>
</dbReference>
<name>A0A382FWJ1_9ZZZZ</name>
<dbReference type="CDD" id="cd01820">
    <property type="entry name" value="PAF_acetylesterase_like"/>
    <property type="match status" value="1"/>
</dbReference>
<protein>
    <recommendedName>
        <fullName evidence="2">SGNH hydrolase-type esterase domain-containing protein</fullName>
    </recommendedName>
</protein>
<evidence type="ECO:0000259" key="2">
    <source>
        <dbReference type="Pfam" id="PF13472"/>
    </source>
</evidence>
<dbReference type="Gene3D" id="3.40.50.1110">
    <property type="entry name" value="SGNH hydrolase"/>
    <property type="match status" value="1"/>
</dbReference>
<dbReference type="PANTHER" id="PTHR11852:SF0">
    <property type="entry name" value="PLATELET-ACTIVATING FACTOR ACETYLHYDROLASE IB SUBUNIT BETA HOMOLOG"/>
    <property type="match status" value="1"/>
</dbReference>
<sequence length="235" mass="26095">MKSLTLSLSIILSISLQAADRPAHSAVTPEPRSGGWMKRHESFNQRVAKGNVDLVFIGDSITHGWEGRGKEVWAKYYAKRNAVNLGIGGDRTQHVLWRLDNGNIKDISPKVAVVMIGTNNSGDGRNTAEEMIDGVTAVIDKLRAKLPKTKILLLDIFPRGQRINEQRGKILQVNQVLSRLNARPHVTFLRIGQNFVSPDGSIAKDIMPDFLHLTPEGYEIWAKSIEPTLARLMGE</sequence>
<accession>A0A382FWJ1</accession>
<gene>
    <name evidence="3" type="ORF">METZ01_LOCUS220252</name>
</gene>
<dbReference type="EMBL" id="UINC01052266">
    <property type="protein sequence ID" value="SVB67398.1"/>
    <property type="molecule type" value="Genomic_DNA"/>
</dbReference>
<feature type="domain" description="SGNH hydrolase-type esterase" evidence="2">
    <location>
        <begin position="56"/>
        <end position="220"/>
    </location>
</feature>
<dbReference type="InterPro" id="IPR036514">
    <property type="entry name" value="SGNH_hydro_sf"/>
</dbReference>
<comment type="similarity">
    <text evidence="1">Belongs to the 'GDSL' lipolytic enzyme family. Platelet-activating factor acetylhydrolase IB beta/gamma subunits subfamily.</text>
</comment>
<dbReference type="InterPro" id="IPR013830">
    <property type="entry name" value="SGNH_hydro"/>
</dbReference>
<organism evidence="3">
    <name type="scientific">marine metagenome</name>
    <dbReference type="NCBI Taxonomy" id="408172"/>
    <lineage>
        <taxon>unclassified sequences</taxon>
        <taxon>metagenomes</taxon>
        <taxon>ecological metagenomes</taxon>
    </lineage>
</organism>
<dbReference type="PANTHER" id="PTHR11852">
    <property type="entry name" value="PLATELET-ACTIVATING FACTOR ACETYLHYDROLASE"/>
    <property type="match status" value="1"/>
</dbReference>